<organism evidence="4 5">
    <name type="scientific">Temperatibacter marinus</name>
    <dbReference type="NCBI Taxonomy" id="1456591"/>
    <lineage>
        <taxon>Bacteria</taxon>
        <taxon>Pseudomonadati</taxon>
        <taxon>Pseudomonadota</taxon>
        <taxon>Alphaproteobacteria</taxon>
        <taxon>Kordiimonadales</taxon>
        <taxon>Temperatibacteraceae</taxon>
        <taxon>Temperatibacter</taxon>
    </lineage>
</organism>
<dbReference type="InterPro" id="IPR000132">
    <property type="entry name" value="Nitrilase/CN_hydratase_CS"/>
</dbReference>
<evidence type="ECO:0000313" key="4">
    <source>
        <dbReference type="EMBL" id="WND02697.1"/>
    </source>
</evidence>
<dbReference type="Pfam" id="PF00795">
    <property type="entry name" value="CN_hydrolase"/>
    <property type="match status" value="1"/>
</dbReference>
<dbReference type="InterPro" id="IPR003010">
    <property type="entry name" value="C-N_Hydrolase"/>
</dbReference>
<dbReference type="PROSITE" id="PS50263">
    <property type="entry name" value="CN_HYDROLASE"/>
    <property type="match status" value="1"/>
</dbReference>
<dbReference type="InterPro" id="IPR036526">
    <property type="entry name" value="C-N_Hydrolase_sf"/>
</dbReference>
<dbReference type="PANTHER" id="PTHR46044:SF1">
    <property type="entry name" value="CN HYDROLASE DOMAIN-CONTAINING PROTEIN"/>
    <property type="match status" value="1"/>
</dbReference>
<protein>
    <submittedName>
        <fullName evidence="4">Carbon-nitrogen hydrolase family protein</fullName>
    </submittedName>
</protein>
<evidence type="ECO:0000256" key="1">
    <source>
        <dbReference type="ARBA" id="ARBA00008129"/>
    </source>
</evidence>
<dbReference type="KEGG" id="tmk:QGN29_14180"/>
<dbReference type="Gene3D" id="3.60.110.10">
    <property type="entry name" value="Carbon-nitrogen hydrolase"/>
    <property type="match status" value="1"/>
</dbReference>
<comment type="similarity">
    <text evidence="1">Belongs to the carbon-nitrogen hydrolase superfamily. Nitrilase family.</text>
</comment>
<dbReference type="Proteomes" id="UP001268683">
    <property type="component" value="Chromosome"/>
</dbReference>
<keyword evidence="4" id="KW-0378">Hydrolase</keyword>
<dbReference type="SUPFAM" id="SSF56317">
    <property type="entry name" value="Carbon-nitrogen hydrolase"/>
    <property type="match status" value="1"/>
</dbReference>
<dbReference type="EMBL" id="CP123872">
    <property type="protein sequence ID" value="WND02697.1"/>
    <property type="molecule type" value="Genomic_DNA"/>
</dbReference>
<evidence type="ECO:0000259" key="3">
    <source>
        <dbReference type="PROSITE" id="PS50263"/>
    </source>
</evidence>
<keyword evidence="5" id="KW-1185">Reference proteome</keyword>
<evidence type="ECO:0000256" key="2">
    <source>
        <dbReference type="PROSITE-ProRule" id="PRU10139"/>
    </source>
</evidence>
<gene>
    <name evidence="4" type="ORF">QGN29_14180</name>
</gene>
<reference evidence="4" key="1">
    <citation type="submission" date="2023-04" db="EMBL/GenBank/DDBJ databases">
        <title>Complete genome sequence of Temperatibacter marinus.</title>
        <authorList>
            <person name="Rong J.-C."/>
            <person name="Yi M.-L."/>
            <person name="Zhao Q."/>
        </authorList>
    </citation>
    <scope>NUCLEOTIDE SEQUENCE</scope>
    <source>
        <strain evidence="4">NBRC 110045</strain>
    </source>
</reference>
<dbReference type="PROSITE" id="PS00920">
    <property type="entry name" value="NITRIL_CHT_1"/>
    <property type="match status" value="1"/>
</dbReference>
<accession>A0AA52EHM7</accession>
<dbReference type="CDD" id="cd07564">
    <property type="entry name" value="nitrilases_CHs"/>
    <property type="match status" value="1"/>
</dbReference>
<evidence type="ECO:0000313" key="5">
    <source>
        <dbReference type="Proteomes" id="UP001268683"/>
    </source>
</evidence>
<feature type="active site" description="Proton acceptor" evidence="2">
    <location>
        <position position="44"/>
    </location>
</feature>
<dbReference type="InterPro" id="IPR044149">
    <property type="entry name" value="Nitrilases_CHs"/>
</dbReference>
<dbReference type="GO" id="GO:0000257">
    <property type="term" value="F:nitrilase activity"/>
    <property type="evidence" value="ECO:0007669"/>
    <property type="project" value="UniProtKB-ARBA"/>
</dbReference>
<name>A0AA52EHM7_9PROT</name>
<proteinExistence type="inferred from homology"/>
<dbReference type="AlphaFoldDB" id="A0AA52EHM7"/>
<dbReference type="RefSeq" id="WP_310798533.1">
    <property type="nucleotide sequence ID" value="NZ_CP123872.1"/>
</dbReference>
<dbReference type="PANTHER" id="PTHR46044">
    <property type="entry name" value="NITRILASE"/>
    <property type="match status" value="1"/>
</dbReference>
<sequence>MDCLKVAAAQLAPIWGDRVKTTEKIVTAISEAASNGASLVAFGEGLLPGYPFWLSDTHASKFEDQAQKEIHSHYMDQAVSITRGDLHPIQAVCAEKSIACYLGLIERAEDRGFHSLYCTLAYIDQEGHLQSTQRKLMPTYEERLAWSIGDGNGLKVHDIGAFKVGGLNCWENWMPLARASLYAQGESLHIASWPGGSHNTKDLTPVIAKEGRSFVLSVSGVMRPSDYPKTTPHYDLLTKTSKAIMANGGSCIAAPNGHWLVAPIGSDEEIIYADIDAGLVRQERQNFDSSGHYSRPDVFELKVNRKRQTITTFED</sequence>
<feature type="domain" description="CN hydrolase" evidence="3">
    <location>
        <begin position="4"/>
        <end position="277"/>
    </location>
</feature>
<dbReference type="PROSITE" id="PS00921">
    <property type="entry name" value="NITRIL_CHT_2"/>
    <property type="match status" value="1"/>
</dbReference>